<gene>
    <name evidence="1" type="ORF">AVEN_254869_1</name>
</gene>
<proteinExistence type="predicted"/>
<evidence type="ECO:0000313" key="2">
    <source>
        <dbReference type="Proteomes" id="UP000499080"/>
    </source>
</evidence>
<comment type="caution">
    <text evidence="1">The sequence shown here is derived from an EMBL/GenBank/DDBJ whole genome shotgun (WGS) entry which is preliminary data.</text>
</comment>
<protein>
    <submittedName>
        <fullName evidence="1">Uncharacterized protein</fullName>
    </submittedName>
</protein>
<dbReference type="AlphaFoldDB" id="A0A4Y2CWX0"/>
<evidence type="ECO:0000313" key="1">
    <source>
        <dbReference type="EMBL" id="GBM08940.1"/>
    </source>
</evidence>
<keyword evidence="2" id="KW-1185">Reference proteome</keyword>
<organism evidence="1 2">
    <name type="scientific">Araneus ventricosus</name>
    <name type="common">Orbweaver spider</name>
    <name type="synonym">Epeira ventricosa</name>
    <dbReference type="NCBI Taxonomy" id="182803"/>
    <lineage>
        <taxon>Eukaryota</taxon>
        <taxon>Metazoa</taxon>
        <taxon>Ecdysozoa</taxon>
        <taxon>Arthropoda</taxon>
        <taxon>Chelicerata</taxon>
        <taxon>Arachnida</taxon>
        <taxon>Araneae</taxon>
        <taxon>Araneomorphae</taxon>
        <taxon>Entelegynae</taxon>
        <taxon>Araneoidea</taxon>
        <taxon>Araneidae</taxon>
        <taxon>Araneus</taxon>
    </lineage>
</organism>
<name>A0A4Y2CWX0_ARAVE</name>
<reference evidence="1 2" key="1">
    <citation type="journal article" date="2019" name="Sci. Rep.">
        <title>Orb-weaving spider Araneus ventricosus genome elucidates the spidroin gene catalogue.</title>
        <authorList>
            <person name="Kono N."/>
            <person name="Nakamura H."/>
            <person name="Ohtoshi R."/>
            <person name="Moran D.A.P."/>
            <person name="Shinohara A."/>
            <person name="Yoshida Y."/>
            <person name="Fujiwara M."/>
            <person name="Mori M."/>
            <person name="Tomita M."/>
            <person name="Arakawa K."/>
        </authorList>
    </citation>
    <scope>NUCLEOTIDE SEQUENCE [LARGE SCALE GENOMIC DNA]</scope>
</reference>
<accession>A0A4Y2CWX0</accession>
<sequence length="75" mass="8594">AAALDLYVGREDFDSKASETAQFVYNMDKIFDSVNAKSLKSEKKEMCAVTEYSGHVELWKEKIEWIEKWNSGTVP</sequence>
<dbReference type="EMBL" id="BGPR01240819">
    <property type="protein sequence ID" value="GBM08940.1"/>
    <property type="molecule type" value="Genomic_DNA"/>
</dbReference>
<feature type="non-terminal residue" evidence="1">
    <location>
        <position position="1"/>
    </location>
</feature>
<dbReference type="Proteomes" id="UP000499080">
    <property type="component" value="Unassembled WGS sequence"/>
</dbReference>